<dbReference type="EMBL" id="CP019437">
    <property type="protein sequence ID" value="AQS46744.1"/>
    <property type="molecule type" value="Genomic_DNA"/>
</dbReference>
<dbReference type="InterPro" id="IPR009495">
    <property type="entry name" value="NrsF"/>
</dbReference>
<feature type="transmembrane region" description="Helical" evidence="1">
    <location>
        <begin position="181"/>
        <end position="203"/>
    </location>
</feature>
<proteinExistence type="predicted"/>
<evidence type="ECO:0008006" key="4">
    <source>
        <dbReference type="Google" id="ProtNLM"/>
    </source>
</evidence>
<reference evidence="2 3" key="1">
    <citation type="submission" date="2017-01" db="EMBL/GenBank/DDBJ databases">
        <title>The complete genome sequence of a sulfur-oxidizing marine bacterium Thioclava sp. 25B10_4T.</title>
        <authorList>
            <person name="Liu Y."/>
            <person name="Lai Q."/>
            <person name="Shao Z."/>
        </authorList>
    </citation>
    <scope>NUCLEOTIDE SEQUENCE [LARGE SCALE GENOMIC DNA]</scope>
    <source>
        <strain evidence="2 3">25B10_4</strain>
    </source>
</reference>
<keyword evidence="1" id="KW-0472">Membrane</keyword>
<feature type="transmembrane region" description="Helical" evidence="1">
    <location>
        <begin position="58"/>
        <end position="77"/>
    </location>
</feature>
<name>A0ABM6IDD7_9RHOB</name>
<gene>
    <name evidence="2" type="ORF">BMG03_02180</name>
</gene>
<dbReference type="Pfam" id="PF06532">
    <property type="entry name" value="NrsF"/>
    <property type="match status" value="1"/>
</dbReference>
<evidence type="ECO:0000313" key="3">
    <source>
        <dbReference type="Proteomes" id="UP000185622"/>
    </source>
</evidence>
<dbReference type="RefSeq" id="WP_075776693.1">
    <property type="nucleotide sequence ID" value="NZ_CP019437.1"/>
</dbReference>
<feature type="transmembrane region" description="Helical" evidence="1">
    <location>
        <begin position="122"/>
        <end position="144"/>
    </location>
</feature>
<feature type="transmembrane region" description="Helical" evidence="1">
    <location>
        <begin position="89"/>
        <end position="107"/>
    </location>
</feature>
<feature type="transmembrane region" description="Helical" evidence="1">
    <location>
        <begin position="156"/>
        <end position="175"/>
    </location>
</feature>
<feature type="transmembrane region" description="Helical" evidence="1">
    <location>
        <begin position="27"/>
        <end position="46"/>
    </location>
</feature>
<keyword evidence="1" id="KW-0812">Transmembrane</keyword>
<keyword evidence="3" id="KW-1185">Reference proteome</keyword>
<evidence type="ECO:0000313" key="2">
    <source>
        <dbReference type="EMBL" id="AQS46744.1"/>
    </source>
</evidence>
<evidence type="ECO:0000256" key="1">
    <source>
        <dbReference type="SAM" id="Phobius"/>
    </source>
</evidence>
<protein>
    <recommendedName>
        <fullName evidence="4">DUF1109 domain-containing protein</fullName>
    </recommendedName>
</protein>
<keyword evidence="1" id="KW-1133">Transmembrane helix</keyword>
<accession>A0ABM6IDD7</accession>
<organism evidence="2 3">
    <name type="scientific">Thioclava nitratireducens</name>
    <dbReference type="NCBI Taxonomy" id="1915078"/>
    <lineage>
        <taxon>Bacteria</taxon>
        <taxon>Pseudomonadati</taxon>
        <taxon>Pseudomonadota</taxon>
        <taxon>Alphaproteobacteria</taxon>
        <taxon>Rhodobacterales</taxon>
        <taxon>Paracoccaceae</taxon>
        <taxon>Thioclava</taxon>
    </lineage>
</organism>
<dbReference type="Proteomes" id="UP000185622">
    <property type="component" value="Chromosome"/>
</dbReference>
<sequence length="209" mass="22577">MKTEDLISVLQQDTLHEPRPKQVLGRWLVPALFLSALFVISVYGLRFPLQQTLMTPEIAPKFYLPLVLAVLVTPMAVRLGQPTAKVSTGWLWIFPALGAALLAYAYLTTPDGQRMADFKGETILPCLISVPMLSFPALGALLVSLRKGAVTRPARAGALAGLAAGGMGTAIYALHCTEDSPLFYVTWYGAGIVVVMLVGALLGKRVLRW</sequence>